<organism evidence="2 3">
    <name type="scientific">Micromonospora chokoriensis</name>
    <dbReference type="NCBI Taxonomy" id="356851"/>
    <lineage>
        <taxon>Bacteria</taxon>
        <taxon>Bacillati</taxon>
        <taxon>Actinomycetota</taxon>
        <taxon>Actinomycetes</taxon>
        <taxon>Micromonosporales</taxon>
        <taxon>Micromonosporaceae</taxon>
        <taxon>Micromonospora</taxon>
    </lineage>
</organism>
<feature type="signal peptide" evidence="1">
    <location>
        <begin position="1"/>
        <end position="31"/>
    </location>
</feature>
<keyword evidence="1" id="KW-0732">Signal</keyword>
<evidence type="ECO:0000313" key="3">
    <source>
        <dbReference type="Proteomes" id="UP000198224"/>
    </source>
</evidence>
<reference evidence="3" key="1">
    <citation type="submission" date="2016-06" db="EMBL/GenBank/DDBJ databases">
        <authorList>
            <person name="Varghese N."/>
            <person name="Submissions Spin"/>
        </authorList>
    </citation>
    <scope>NUCLEOTIDE SEQUENCE [LARGE SCALE GENOMIC DNA]</scope>
    <source>
        <strain evidence="3">DSM 45160</strain>
    </source>
</reference>
<keyword evidence="3" id="KW-1185">Reference proteome</keyword>
<proteinExistence type="predicted"/>
<protein>
    <submittedName>
        <fullName evidence="2">Uncharacterized protein</fullName>
    </submittedName>
</protein>
<dbReference type="RefSeq" id="WP_088986449.1">
    <property type="nucleotide sequence ID" value="NZ_LT607409.1"/>
</dbReference>
<accession>A0A1C4UKH3</accession>
<dbReference type="AlphaFoldDB" id="A0A1C4UKH3"/>
<dbReference type="EMBL" id="LT607409">
    <property type="protein sequence ID" value="SCE72203.1"/>
    <property type="molecule type" value="Genomic_DNA"/>
</dbReference>
<evidence type="ECO:0000313" key="2">
    <source>
        <dbReference type="EMBL" id="SCE72203.1"/>
    </source>
</evidence>
<feature type="chain" id="PRO_5008704917" evidence="1">
    <location>
        <begin position="32"/>
        <end position="295"/>
    </location>
</feature>
<sequence length="295" mass="30112">MQGSLRKAALAAALSIVGVAGGLTLAAPAQAQVVESGSVSFSGDPGDYITGGDSYSYSTDGGDQLTTSSSVDNSSLLVSINGYNGDWWSVDFDAPGSAPLTPGTYAAATRYPFNGAGPGLDLSGNGRGCNELTGTFTVINAVFGPNGYVQTFDATFEQHCEGGAPAARGEVHIANPPPPAQLELELSVATDGIAHRVNGNAVLHGTVTCNVPASVTMEGMVTQVVKKVIIRGSFSTHVTCTPGSPTPWTAAAVPGGTTPFAKGLAEAVTQARGYDTEYNEYVTVNNTTTVKLTRS</sequence>
<name>A0A1C4UKH3_9ACTN</name>
<gene>
    <name evidence="2" type="ORF">GA0070612_0512</name>
</gene>
<dbReference type="Proteomes" id="UP000198224">
    <property type="component" value="Chromosome I"/>
</dbReference>
<evidence type="ECO:0000256" key="1">
    <source>
        <dbReference type="SAM" id="SignalP"/>
    </source>
</evidence>